<keyword evidence="1" id="KW-0812">Transmembrane</keyword>
<keyword evidence="1" id="KW-0472">Membrane</keyword>
<name>A0ABN1VST4_9MICO</name>
<keyword evidence="3" id="KW-1185">Reference proteome</keyword>
<evidence type="ECO:0000313" key="2">
    <source>
        <dbReference type="EMBL" id="GAA1219880.1"/>
    </source>
</evidence>
<keyword evidence="1" id="KW-1133">Transmembrane helix</keyword>
<organism evidence="2 3">
    <name type="scientific">Rhodoglobus aureus</name>
    <dbReference type="NCBI Taxonomy" id="191497"/>
    <lineage>
        <taxon>Bacteria</taxon>
        <taxon>Bacillati</taxon>
        <taxon>Actinomycetota</taxon>
        <taxon>Actinomycetes</taxon>
        <taxon>Micrococcales</taxon>
        <taxon>Microbacteriaceae</taxon>
        <taxon>Rhodoglobus</taxon>
    </lineage>
</organism>
<evidence type="ECO:0000256" key="1">
    <source>
        <dbReference type="SAM" id="Phobius"/>
    </source>
</evidence>
<protein>
    <recommendedName>
        <fullName evidence="4">Lysyl-tRNA synthetase</fullName>
    </recommendedName>
</protein>
<evidence type="ECO:0000313" key="3">
    <source>
        <dbReference type="Proteomes" id="UP001500943"/>
    </source>
</evidence>
<evidence type="ECO:0008006" key="4">
    <source>
        <dbReference type="Google" id="ProtNLM"/>
    </source>
</evidence>
<dbReference type="Proteomes" id="UP001500943">
    <property type="component" value="Unassembled WGS sequence"/>
</dbReference>
<proteinExistence type="predicted"/>
<gene>
    <name evidence="2" type="ORF">GCM10009655_19270</name>
</gene>
<reference evidence="2 3" key="1">
    <citation type="journal article" date="2019" name="Int. J. Syst. Evol. Microbiol.">
        <title>The Global Catalogue of Microorganisms (GCM) 10K type strain sequencing project: providing services to taxonomists for standard genome sequencing and annotation.</title>
        <authorList>
            <consortium name="The Broad Institute Genomics Platform"/>
            <consortium name="The Broad Institute Genome Sequencing Center for Infectious Disease"/>
            <person name="Wu L."/>
            <person name="Ma J."/>
        </authorList>
    </citation>
    <scope>NUCLEOTIDE SEQUENCE [LARGE SCALE GENOMIC DNA]</scope>
    <source>
        <strain evidence="2 3">JCM 12762</strain>
    </source>
</reference>
<sequence length="62" mass="7150">MPQDYWSNAIFSVVPTIAVGLIFWLVMWSIMRSDRTERNSYAKIEAEERAKAVARVDTTIQS</sequence>
<feature type="transmembrane region" description="Helical" evidence="1">
    <location>
        <begin position="6"/>
        <end position="28"/>
    </location>
</feature>
<dbReference type="RefSeq" id="WP_343925358.1">
    <property type="nucleotide sequence ID" value="NZ_BAAAKW010000032.1"/>
</dbReference>
<comment type="caution">
    <text evidence="2">The sequence shown here is derived from an EMBL/GenBank/DDBJ whole genome shotgun (WGS) entry which is preliminary data.</text>
</comment>
<accession>A0ABN1VST4</accession>
<dbReference type="EMBL" id="BAAAKW010000032">
    <property type="protein sequence ID" value="GAA1219880.1"/>
    <property type="molecule type" value="Genomic_DNA"/>
</dbReference>